<keyword evidence="1" id="KW-1133">Transmembrane helix</keyword>
<evidence type="ECO:0000313" key="2">
    <source>
        <dbReference type="Proteomes" id="UP000887569"/>
    </source>
</evidence>
<protein>
    <submittedName>
        <fullName evidence="3">Major sperm protein</fullName>
    </submittedName>
</protein>
<organism evidence="2 3">
    <name type="scientific">Parascaris univalens</name>
    <name type="common">Nematode worm</name>
    <dbReference type="NCBI Taxonomy" id="6257"/>
    <lineage>
        <taxon>Eukaryota</taxon>
        <taxon>Metazoa</taxon>
        <taxon>Ecdysozoa</taxon>
        <taxon>Nematoda</taxon>
        <taxon>Chromadorea</taxon>
        <taxon>Rhabditida</taxon>
        <taxon>Spirurina</taxon>
        <taxon>Ascaridomorpha</taxon>
        <taxon>Ascaridoidea</taxon>
        <taxon>Ascarididae</taxon>
        <taxon>Parascaris</taxon>
    </lineage>
</organism>
<name>A0A915APR5_PARUN</name>
<keyword evidence="1" id="KW-0472">Membrane</keyword>
<evidence type="ECO:0000256" key="1">
    <source>
        <dbReference type="SAM" id="Phobius"/>
    </source>
</evidence>
<evidence type="ECO:0000313" key="3">
    <source>
        <dbReference type="WBParaSite" id="PgR013_g027_t01"/>
    </source>
</evidence>
<accession>A0A915APR5</accession>
<sequence length="280" mass="31347">MPLRSENGLQLCEDILVNASSRGIGNSAENVAIPSRSETIYVKDNDSIPNENIKVLEENATTNSLKHRKGTRITFYRSRDAASNLARANIQLCNNSDRPLRYKLKGEQNVDIAAQPSGKGYISAHGTTRLLLTWHRADGFDDSRKETKLVLYTQFFDMKDSHRDTFMAVRLIATVMTKTECDPNKPPVQQLVLDAESKESTNSADTSSINGYDTLIVPMPVEEVHKVDQAKTKLVDRVISWVCAQSRETLCMLIICAVIVYTIGVINSSLLNIPLRNYRQ</sequence>
<proteinExistence type="predicted"/>
<feature type="transmembrane region" description="Helical" evidence="1">
    <location>
        <begin position="252"/>
        <end position="273"/>
    </location>
</feature>
<keyword evidence="2" id="KW-1185">Reference proteome</keyword>
<dbReference type="WBParaSite" id="PgR013_g027_t01">
    <property type="protein sequence ID" value="PgR013_g027_t01"/>
    <property type="gene ID" value="PgR013_g027"/>
</dbReference>
<dbReference type="Proteomes" id="UP000887569">
    <property type="component" value="Unplaced"/>
</dbReference>
<keyword evidence="1" id="KW-0812">Transmembrane</keyword>
<dbReference type="AlphaFoldDB" id="A0A915APR5"/>
<reference evidence="3" key="1">
    <citation type="submission" date="2022-11" db="UniProtKB">
        <authorList>
            <consortium name="WormBaseParasite"/>
        </authorList>
    </citation>
    <scope>IDENTIFICATION</scope>
</reference>